<dbReference type="AlphaFoldDB" id="A0A0P6YEE3"/>
<evidence type="ECO:0000256" key="1">
    <source>
        <dbReference type="SAM" id="Phobius"/>
    </source>
</evidence>
<organism evidence="4 5">
    <name type="scientific">Levilinea saccharolytica</name>
    <dbReference type="NCBI Taxonomy" id="229921"/>
    <lineage>
        <taxon>Bacteria</taxon>
        <taxon>Bacillati</taxon>
        <taxon>Chloroflexota</taxon>
        <taxon>Anaerolineae</taxon>
        <taxon>Anaerolineales</taxon>
        <taxon>Anaerolineaceae</taxon>
        <taxon>Levilinea</taxon>
    </lineage>
</organism>
<dbReference type="Pfam" id="PF16927">
    <property type="entry name" value="HisKA_7TM"/>
    <property type="match status" value="1"/>
</dbReference>
<proteinExistence type="predicted"/>
<dbReference type="EMBL" id="LGCM01000042">
    <property type="protein sequence ID" value="KPL80409.1"/>
    <property type="molecule type" value="Genomic_DNA"/>
</dbReference>
<feature type="transmembrane region" description="Helical" evidence="1">
    <location>
        <begin position="47"/>
        <end position="64"/>
    </location>
</feature>
<accession>A0A0P6YEE3</accession>
<feature type="transmembrane region" description="Helical" evidence="1">
    <location>
        <begin position="76"/>
        <end position="96"/>
    </location>
</feature>
<dbReference type="SUPFAM" id="SSF55781">
    <property type="entry name" value="GAF domain-like"/>
    <property type="match status" value="1"/>
</dbReference>
<feature type="domain" description="Histidine kinase N-terminal 7TM region" evidence="2">
    <location>
        <begin position="26"/>
        <end position="220"/>
    </location>
</feature>
<keyword evidence="5" id="KW-1185">Reference proteome</keyword>
<dbReference type="RefSeq" id="WP_062417600.1">
    <property type="nucleotide sequence ID" value="NZ_DF967974.1"/>
</dbReference>
<dbReference type="InterPro" id="IPR031621">
    <property type="entry name" value="HisKA_7TM"/>
</dbReference>
<gene>
    <name evidence="3" type="ORF">ADN01_12090</name>
    <name evidence="4" type="ORF">ADN01_12295</name>
</gene>
<evidence type="ECO:0000313" key="5">
    <source>
        <dbReference type="Proteomes" id="UP000050501"/>
    </source>
</evidence>
<evidence type="ECO:0000313" key="4">
    <source>
        <dbReference type="EMBL" id="KPL80441.1"/>
    </source>
</evidence>
<feature type="transmembrane region" description="Helical" evidence="1">
    <location>
        <begin position="20"/>
        <end position="40"/>
    </location>
</feature>
<evidence type="ECO:0000259" key="2">
    <source>
        <dbReference type="Pfam" id="PF16927"/>
    </source>
</evidence>
<feature type="transmembrane region" description="Helical" evidence="1">
    <location>
        <begin position="159"/>
        <end position="176"/>
    </location>
</feature>
<comment type="caution">
    <text evidence="4">The sequence shown here is derived from an EMBL/GenBank/DDBJ whole genome shotgun (WGS) entry which is preliminary data.</text>
</comment>
<keyword evidence="1" id="KW-1133">Transmembrane helix</keyword>
<keyword evidence="1" id="KW-0812">Transmembrane</keyword>
<name>A0A0P6YEE3_9CHLR</name>
<evidence type="ECO:0000313" key="3">
    <source>
        <dbReference type="EMBL" id="KPL80409.1"/>
    </source>
</evidence>
<dbReference type="STRING" id="229921.ADN01_12090"/>
<feature type="transmembrane region" description="Helical" evidence="1">
    <location>
        <begin position="117"/>
        <end position="139"/>
    </location>
</feature>
<sequence length="643" mass="72266">MLLNLTAWLLAFFRTTSQILTAGIAITAFALLLYALAFNLRDRVARSFAAILVCVIVVFTGEAIGSTTGQTSWLSFWLHFQWVGIIFLPPAYLYFSDALLATTGKPSRWRRFWAVRISYLISAGFLFFLVIGVLLGPVVNTDQPAPHLQRTFWTDVFTLYYLGITALSWINFIRAYRRTTTPTSQRRMGYLLLGAVAPTVGSFPFLLFGSELVAQHPLFFWSFSALSNLVLGGLVVVMAYSVAFFGVSWPDRAVKSRLFKWILRGPVSASLTLGITTVVRRAGELFGQNYTPLVPILMVVTILVFQYLITVFSPWWERVLFSGQEREDLSVLRRLEDHFMTQNDLTQFLEMILAAVCDRLQASGAMLAVMEGGELDWLVRVGNAQDMATPPAEALQERWGQNGVSLETFQWGPHLIVPLENDSLMGLMVVANTDRASLDREEVFGLNLLVERAALALHDRRSLQQILGGLQTLSSDMDMIQRMRAVGRYDGSVLLQLDVPEVSPDLAQSVKEALTHYWGGPKLTESALVNLKVVQDSLDTYDGNRANAVRGVLREAIERVRPEGERRFTGEWILYNILEMKFLEGRKVREVAMRLAMSEADLYRKQRVAIEAVARAVTEMEALARVEMPETENLTPQNPPDSE</sequence>
<dbReference type="Proteomes" id="UP000050501">
    <property type="component" value="Unassembled WGS sequence"/>
</dbReference>
<feature type="transmembrane region" description="Helical" evidence="1">
    <location>
        <begin position="188"/>
        <end position="209"/>
    </location>
</feature>
<dbReference type="EMBL" id="LGCM01000042">
    <property type="protein sequence ID" value="KPL80441.1"/>
    <property type="molecule type" value="Genomic_DNA"/>
</dbReference>
<keyword evidence="1" id="KW-0472">Membrane</keyword>
<feature type="transmembrane region" description="Helical" evidence="1">
    <location>
        <begin position="294"/>
        <end position="316"/>
    </location>
</feature>
<feature type="transmembrane region" description="Helical" evidence="1">
    <location>
        <begin position="229"/>
        <end position="249"/>
    </location>
</feature>
<reference evidence="4 5" key="1">
    <citation type="submission" date="2015-07" db="EMBL/GenBank/DDBJ databases">
        <title>Genome sequence of Levilinea saccharolytica DSM 16555.</title>
        <authorList>
            <person name="Hemp J."/>
            <person name="Ward L.M."/>
            <person name="Pace L.A."/>
            <person name="Fischer W.W."/>
        </authorList>
    </citation>
    <scope>NUCLEOTIDE SEQUENCE [LARGE SCALE GENOMIC DNA]</scope>
    <source>
        <strain evidence="4 5">KIBI-1</strain>
    </source>
</reference>
<protein>
    <recommendedName>
        <fullName evidence="2">Histidine kinase N-terminal 7TM region domain-containing protein</fullName>
    </recommendedName>
</protein>